<feature type="transmembrane region" description="Helical" evidence="2">
    <location>
        <begin position="64"/>
        <end position="83"/>
    </location>
</feature>
<gene>
    <name evidence="3" type="ORF">N7456_000188</name>
</gene>
<feature type="transmembrane region" description="Helical" evidence="2">
    <location>
        <begin position="90"/>
        <end position="111"/>
    </location>
</feature>
<reference evidence="3" key="2">
    <citation type="journal article" date="2023" name="IMA Fungus">
        <title>Comparative genomic study of the Penicillium genus elucidates a diverse pangenome and 15 lateral gene transfer events.</title>
        <authorList>
            <person name="Petersen C."/>
            <person name="Sorensen T."/>
            <person name="Nielsen M.R."/>
            <person name="Sondergaard T.E."/>
            <person name="Sorensen J.L."/>
            <person name="Fitzpatrick D.A."/>
            <person name="Frisvad J.C."/>
            <person name="Nielsen K.L."/>
        </authorList>
    </citation>
    <scope>NUCLEOTIDE SEQUENCE</scope>
    <source>
        <strain evidence="3">IBT 30069</strain>
    </source>
</reference>
<dbReference type="EMBL" id="JAPQKH010000001">
    <property type="protein sequence ID" value="KAJ5115840.1"/>
    <property type="molecule type" value="Genomic_DNA"/>
</dbReference>
<evidence type="ECO:0000313" key="3">
    <source>
        <dbReference type="EMBL" id="KAJ5115840.1"/>
    </source>
</evidence>
<feature type="transmembrane region" description="Helical" evidence="2">
    <location>
        <begin position="218"/>
        <end position="242"/>
    </location>
</feature>
<feature type="transmembrane region" description="Helical" evidence="2">
    <location>
        <begin position="160"/>
        <end position="180"/>
    </location>
</feature>
<proteinExistence type="predicted"/>
<keyword evidence="2" id="KW-0812">Transmembrane</keyword>
<dbReference type="Proteomes" id="UP001149165">
    <property type="component" value="Unassembled WGS sequence"/>
</dbReference>
<dbReference type="AlphaFoldDB" id="A0A9W9GCJ4"/>
<protein>
    <submittedName>
        <fullName evidence="3">DNA damage repair protein (Rad9)</fullName>
    </submittedName>
</protein>
<comment type="caution">
    <text evidence="3">The sequence shown here is derived from an EMBL/GenBank/DDBJ whole genome shotgun (WGS) entry which is preliminary data.</text>
</comment>
<keyword evidence="2" id="KW-1133">Transmembrane helix</keyword>
<name>A0A9W9GCJ4_9EURO</name>
<reference evidence="3" key="1">
    <citation type="submission" date="2022-11" db="EMBL/GenBank/DDBJ databases">
        <authorList>
            <person name="Petersen C."/>
        </authorList>
    </citation>
    <scope>NUCLEOTIDE SEQUENCE</scope>
    <source>
        <strain evidence="3">IBT 30069</strain>
    </source>
</reference>
<dbReference type="OrthoDB" id="3789824at2759"/>
<evidence type="ECO:0000313" key="4">
    <source>
        <dbReference type="Proteomes" id="UP001149165"/>
    </source>
</evidence>
<organism evidence="3 4">
    <name type="scientific">Penicillium angulare</name>
    <dbReference type="NCBI Taxonomy" id="116970"/>
    <lineage>
        <taxon>Eukaryota</taxon>
        <taxon>Fungi</taxon>
        <taxon>Dikarya</taxon>
        <taxon>Ascomycota</taxon>
        <taxon>Pezizomycotina</taxon>
        <taxon>Eurotiomycetes</taxon>
        <taxon>Eurotiomycetidae</taxon>
        <taxon>Eurotiales</taxon>
        <taxon>Aspergillaceae</taxon>
        <taxon>Penicillium</taxon>
    </lineage>
</organism>
<feature type="region of interest" description="Disordered" evidence="1">
    <location>
        <begin position="320"/>
        <end position="365"/>
    </location>
</feature>
<keyword evidence="2" id="KW-0472">Membrane</keyword>
<evidence type="ECO:0000256" key="1">
    <source>
        <dbReference type="SAM" id="MobiDB-lite"/>
    </source>
</evidence>
<feature type="compositionally biased region" description="Basic and acidic residues" evidence="1">
    <location>
        <begin position="344"/>
        <end position="360"/>
    </location>
</feature>
<feature type="transmembrane region" description="Helical" evidence="2">
    <location>
        <begin position="254"/>
        <end position="275"/>
    </location>
</feature>
<accession>A0A9W9GCJ4</accession>
<keyword evidence="4" id="KW-1185">Reference proteome</keyword>
<evidence type="ECO:0000256" key="2">
    <source>
        <dbReference type="SAM" id="Phobius"/>
    </source>
</evidence>
<sequence>MGHSGKINNALDEQHFVLKSILVEFQETQCFFMIACESVILISLRHNGIFAATNMAVVVADHTLAGIVGAAGIFPNVVGLWTLQRKKMCSAWIFFLSTCTLIAAEVAIYKISDVPSTSDMTKLHGTFPESCGGHPPPMRFCAWHTLETSLVTVDFFKQYVNPYCLILYGITLIIWAWPFAKKLLWSSAFKKFHPHLSQTSDQCRSIYSTTWFKLVRGLAMFLAELSILPFCALYIACFIGRFNLQFVDWNSWGFGQFLALTTWAAVICKWIYWTIFGTESYSETRIAEPYHIVKDGTAEYNSDRESDDDDNKQLFPKARQSAAYEPGRDVESGETGSNTGLLRADNKTIYPEDHERKNDEYDNDIAMARI</sequence>